<keyword evidence="2" id="KW-1185">Reference proteome</keyword>
<reference evidence="1 2" key="1">
    <citation type="journal article" date="2011" name="J. Bacteriol.">
        <title>Genome sequence of Brevibacillus laterosporus LMG 15441, a pathogen of invertebrates.</title>
        <authorList>
            <person name="Djukic M."/>
            <person name="Poehlein A."/>
            <person name="Thurmer A."/>
            <person name="Daniel R."/>
        </authorList>
    </citation>
    <scope>NUCLEOTIDE SEQUENCE [LARGE SCALE GENOMIC DNA]</scope>
    <source>
        <strain evidence="1 2">LMG 15441</strain>
    </source>
</reference>
<evidence type="ECO:0000313" key="2">
    <source>
        <dbReference type="Proteomes" id="UP000005850"/>
    </source>
</evidence>
<name>A0A075RBG5_BRELA</name>
<evidence type="ECO:0000313" key="1">
    <source>
        <dbReference type="EMBL" id="AIG26845.1"/>
    </source>
</evidence>
<dbReference type="KEGG" id="blr:BRLA_c025260"/>
<dbReference type="Proteomes" id="UP000005850">
    <property type="component" value="Chromosome"/>
</dbReference>
<accession>A0A075RBG5</accession>
<protein>
    <submittedName>
        <fullName evidence="1">Uncharacterized protein</fullName>
    </submittedName>
</protein>
<organism evidence="1 2">
    <name type="scientific">Brevibacillus laterosporus LMG 15441</name>
    <dbReference type="NCBI Taxonomy" id="1042163"/>
    <lineage>
        <taxon>Bacteria</taxon>
        <taxon>Bacillati</taxon>
        <taxon>Bacillota</taxon>
        <taxon>Bacilli</taxon>
        <taxon>Bacillales</taxon>
        <taxon>Paenibacillaceae</taxon>
        <taxon>Brevibacillus</taxon>
    </lineage>
</organism>
<dbReference type="EMBL" id="CP007806">
    <property type="protein sequence ID" value="AIG26845.1"/>
    <property type="molecule type" value="Genomic_DNA"/>
</dbReference>
<dbReference type="AlphaFoldDB" id="A0A075RBG5"/>
<sequence length="134" mass="15582">MQTMLDTFKIQMIIAEKVHFHEYEKMHSVEKVLNAITVPILPAAVITDVLVKVFFEEDTPPLQPSIQVLDQENRLVCHEELPPLKNFRKEGMVPGIDIRVNIRFPVVEEGVYTYRLYIDNELMAESYVSVFCEE</sequence>
<dbReference type="STRING" id="1042163.BRLA_c025260"/>
<proteinExistence type="predicted"/>
<dbReference type="RefSeq" id="WP_003336358.1">
    <property type="nucleotide sequence ID" value="NZ_CP007806.1"/>
</dbReference>
<dbReference type="eggNOG" id="ENOG502ZFVX">
    <property type="taxonomic scope" value="Bacteria"/>
</dbReference>
<dbReference type="HOGENOM" id="CLU_1935472_0_0_9"/>
<gene>
    <name evidence="1" type="ORF">BRLA_c025260</name>
</gene>